<accession>A0A645CHW6</accession>
<keyword evidence="1" id="KW-0472">Membrane</keyword>
<dbReference type="AlphaFoldDB" id="A0A645CHW6"/>
<protein>
    <submittedName>
        <fullName evidence="2">Uncharacterized protein</fullName>
    </submittedName>
</protein>
<evidence type="ECO:0000256" key="1">
    <source>
        <dbReference type="SAM" id="Phobius"/>
    </source>
</evidence>
<proteinExistence type="predicted"/>
<feature type="transmembrane region" description="Helical" evidence="1">
    <location>
        <begin position="99"/>
        <end position="118"/>
    </location>
</feature>
<reference evidence="2" key="1">
    <citation type="submission" date="2019-08" db="EMBL/GenBank/DDBJ databases">
        <authorList>
            <person name="Kucharzyk K."/>
            <person name="Murdoch R.W."/>
            <person name="Higgins S."/>
            <person name="Loffler F."/>
        </authorList>
    </citation>
    <scope>NUCLEOTIDE SEQUENCE</scope>
</reference>
<feature type="transmembrane region" description="Helical" evidence="1">
    <location>
        <begin position="68"/>
        <end position="87"/>
    </location>
</feature>
<keyword evidence="1" id="KW-0812">Transmembrane</keyword>
<keyword evidence="1" id="KW-1133">Transmembrane helix</keyword>
<evidence type="ECO:0000313" key="2">
    <source>
        <dbReference type="EMBL" id="MPM76530.1"/>
    </source>
</evidence>
<feature type="transmembrane region" description="Helical" evidence="1">
    <location>
        <begin position="124"/>
        <end position="148"/>
    </location>
</feature>
<dbReference type="EMBL" id="VSSQ01027336">
    <property type="protein sequence ID" value="MPM76530.1"/>
    <property type="molecule type" value="Genomic_DNA"/>
</dbReference>
<organism evidence="2">
    <name type="scientific">bioreactor metagenome</name>
    <dbReference type="NCBI Taxonomy" id="1076179"/>
    <lineage>
        <taxon>unclassified sequences</taxon>
        <taxon>metagenomes</taxon>
        <taxon>ecological metagenomes</taxon>
    </lineage>
</organism>
<feature type="transmembrane region" description="Helical" evidence="1">
    <location>
        <begin position="7"/>
        <end position="28"/>
    </location>
</feature>
<gene>
    <name evidence="2" type="ORF">SDC9_123528</name>
</gene>
<sequence length="159" mass="19034">MKKDKALMICLISVILFSVFFMIILIYYSDIIIVTNKFFKSTTKEYWYWYSVVRPTVKYESIILKITYLIKPMFSLIFILEFFYIISNDKYIKVIGKRKVVLSSIISFTIYCLSFIFIKYKAEHYRLFMSLISTELLSLVVLNLILTFKKENKHLAEMN</sequence>
<name>A0A645CHW6_9ZZZZ</name>
<comment type="caution">
    <text evidence="2">The sequence shown here is derived from an EMBL/GenBank/DDBJ whole genome shotgun (WGS) entry which is preliminary data.</text>
</comment>